<name>A0A5E9G246_9MICO</name>
<evidence type="ECO:0000259" key="3">
    <source>
        <dbReference type="Pfam" id="PF00171"/>
    </source>
</evidence>
<sequence length="488" mass="51475">MTESGPVTLFSIPYPAGLPIGERWVDCPEQAEIVFPFDGSPVALSPVGTAAQASLAVDAAASVRAELAGLSTGIRRTLLVGIHDALAERTAEFEQLLVLETGKPLVDCRTEVARALTTWSASVEEVAHQHGETVPLDLQPSGVGMIGYWTRRPAGIVVGITGFNYPLLLASHKLAPAIAAGCPIIIKPAPNTPLSTLWAVDLIRGVLREHGVSSAAVQLVTGGIDVGEALVRDPRVAVVSFTGSAAVGHQIARSAAPRKVVLELGANTALIVASDADIEKAVDAVIRGGFYANGQACISVQRIMVHDAIADEFERMLLARLPEVLVGDPREDSTRVAPVINEAATRRILAWIAAVLAGGGRVLAGGHLVERSIAPTVLADVSPDAQAWCEEIFGPVVILQRVSDLGSAIELVNRSRYGLQAAIYTSSLQRAFRAINELDVGGVVVNEIPGFRSDIMPYGGVKDSGTGREGPRFAIEEFTVTRMAMIRP</sequence>
<gene>
    <name evidence="4" type="ORF">SAMN05216368_10820</name>
</gene>
<dbReference type="InterPro" id="IPR016162">
    <property type="entry name" value="Ald_DH_N"/>
</dbReference>
<dbReference type="SUPFAM" id="SSF53720">
    <property type="entry name" value="ALDH-like"/>
    <property type="match status" value="1"/>
</dbReference>
<dbReference type="PANTHER" id="PTHR42991">
    <property type="entry name" value="ALDEHYDE DEHYDROGENASE"/>
    <property type="match status" value="1"/>
</dbReference>
<evidence type="ECO:0000313" key="4">
    <source>
        <dbReference type="EMBL" id="SDN88630.1"/>
    </source>
</evidence>
<dbReference type="InterPro" id="IPR016161">
    <property type="entry name" value="Ald_DH/histidinol_DH"/>
</dbReference>
<proteinExistence type="inferred from homology"/>
<dbReference type="AlphaFoldDB" id="A0A5E9G246"/>
<keyword evidence="2" id="KW-0560">Oxidoreductase</keyword>
<dbReference type="InterPro" id="IPR016163">
    <property type="entry name" value="Ald_DH_C"/>
</dbReference>
<evidence type="ECO:0000313" key="5">
    <source>
        <dbReference type="Proteomes" id="UP000199639"/>
    </source>
</evidence>
<evidence type="ECO:0000256" key="1">
    <source>
        <dbReference type="ARBA" id="ARBA00009986"/>
    </source>
</evidence>
<dbReference type="InterPro" id="IPR015590">
    <property type="entry name" value="Aldehyde_DH_dom"/>
</dbReference>
<reference evidence="4 5" key="1">
    <citation type="submission" date="2016-10" db="EMBL/GenBank/DDBJ databases">
        <authorList>
            <person name="Varghese N."/>
            <person name="Submissions S."/>
        </authorList>
    </citation>
    <scope>NUCLEOTIDE SEQUENCE [LARGE SCALE GENOMIC DNA]</scope>
    <source>
        <strain evidence="4 5">CGMCC 1.11215</strain>
    </source>
</reference>
<dbReference type="PANTHER" id="PTHR42991:SF1">
    <property type="entry name" value="ALDEHYDE DEHYDROGENASE"/>
    <property type="match status" value="1"/>
</dbReference>
<dbReference type="Gene3D" id="3.40.605.10">
    <property type="entry name" value="Aldehyde Dehydrogenase, Chain A, domain 1"/>
    <property type="match status" value="1"/>
</dbReference>
<dbReference type="EMBL" id="FNIB01000008">
    <property type="protein sequence ID" value="SDN88630.1"/>
    <property type="molecule type" value="Genomic_DNA"/>
</dbReference>
<dbReference type="GO" id="GO:0008911">
    <property type="term" value="F:lactaldehyde dehydrogenase (NAD+) activity"/>
    <property type="evidence" value="ECO:0007669"/>
    <property type="project" value="TreeGrafter"/>
</dbReference>
<dbReference type="Pfam" id="PF00171">
    <property type="entry name" value="Aldedh"/>
    <property type="match status" value="1"/>
</dbReference>
<dbReference type="Gene3D" id="3.40.309.10">
    <property type="entry name" value="Aldehyde Dehydrogenase, Chain A, domain 2"/>
    <property type="match status" value="1"/>
</dbReference>
<evidence type="ECO:0000256" key="2">
    <source>
        <dbReference type="ARBA" id="ARBA00023002"/>
    </source>
</evidence>
<dbReference type="Proteomes" id="UP000199639">
    <property type="component" value="Unassembled WGS sequence"/>
</dbReference>
<accession>A0A5E9G246</accession>
<dbReference type="STRING" id="1424659.SAMN05216368_10820"/>
<dbReference type="InterPro" id="IPR051020">
    <property type="entry name" value="ALDH-related_metabolic_enz"/>
</dbReference>
<protein>
    <submittedName>
        <fullName evidence="4">Acyl-CoA reductase</fullName>
    </submittedName>
</protein>
<feature type="domain" description="Aldehyde dehydrogenase" evidence="3">
    <location>
        <begin position="29"/>
        <end position="482"/>
    </location>
</feature>
<comment type="similarity">
    <text evidence="1">Belongs to the aldehyde dehydrogenase family.</text>
</comment>
<organism evidence="4 5">
    <name type="scientific">Cryobacterium flavum</name>
    <dbReference type="NCBI Taxonomy" id="1424659"/>
    <lineage>
        <taxon>Bacteria</taxon>
        <taxon>Bacillati</taxon>
        <taxon>Actinomycetota</taxon>
        <taxon>Actinomycetes</taxon>
        <taxon>Micrococcales</taxon>
        <taxon>Microbacteriaceae</taxon>
        <taxon>Cryobacterium</taxon>
    </lineage>
</organism>